<keyword evidence="6" id="KW-0547">Nucleotide-binding</keyword>
<dbReference type="GO" id="GO:0008033">
    <property type="term" value="P:tRNA processing"/>
    <property type="evidence" value="ECO:0007669"/>
    <property type="project" value="UniProtKB-KW"/>
</dbReference>
<dbReference type="HOGENOM" id="CLU_015961_2_3_5"/>
<dbReference type="InterPro" id="IPR043519">
    <property type="entry name" value="NT_sf"/>
</dbReference>
<dbReference type="PANTHER" id="PTHR46173">
    <property type="entry name" value="CCA TRNA NUCLEOTIDYLTRANSFERASE 1, MITOCHONDRIAL"/>
    <property type="match status" value="1"/>
</dbReference>
<evidence type="ECO:0000256" key="1">
    <source>
        <dbReference type="ARBA" id="ARBA00001946"/>
    </source>
</evidence>
<evidence type="ECO:0000256" key="8">
    <source>
        <dbReference type="RuleBase" id="RU003953"/>
    </source>
</evidence>
<dbReference type="GO" id="GO:0046872">
    <property type="term" value="F:metal ion binding"/>
    <property type="evidence" value="ECO:0007669"/>
    <property type="project" value="UniProtKB-KW"/>
</dbReference>
<organism evidence="11 12">
    <name type="scientific">Octadecabacter arcticus 238</name>
    <dbReference type="NCBI Taxonomy" id="391616"/>
    <lineage>
        <taxon>Bacteria</taxon>
        <taxon>Pseudomonadati</taxon>
        <taxon>Pseudomonadota</taxon>
        <taxon>Alphaproteobacteria</taxon>
        <taxon>Rhodobacterales</taxon>
        <taxon>Roseobacteraceae</taxon>
        <taxon>Octadecabacter</taxon>
    </lineage>
</organism>
<feature type="domain" description="Poly A polymerase head" evidence="9">
    <location>
        <begin position="27"/>
        <end position="149"/>
    </location>
</feature>
<dbReference type="GO" id="GO:0016779">
    <property type="term" value="F:nucleotidyltransferase activity"/>
    <property type="evidence" value="ECO:0007669"/>
    <property type="project" value="UniProtKB-KW"/>
</dbReference>
<evidence type="ECO:0000256" key="3">
    <source>
        <dbReference type="ARBA" id="ARBA00022694"/>
    </source>
</evidence>
<keyword evidence="4" id="KW-0548">Nucleotidyltransferase</keyword>
<evidence type="ECO:0000259" key="10">
    <source>
        <dbReference type="Pfam" id="PF12627"/>
    </source>
</evidence>
<dbReference type="CDD" id="cd05398">
    <property type="entry name" value="NT_ClassII-CCAase"/>
    <property type="match status" value="1"/>
</dbReference>
<evidence type="ECO:0000313" key="12">
    <source>
        <dbReference type="Proteomes" id="UP000004688"/>
    </source>
</evidence>
<dbReference type="AlphaFoldDB" id="M9RQ65"/>
<evidence type="ECO:0000313" key="11">
    <source>
        <dbReference type="EMBL" id="AGI74327.1"/>
    </source>
</evidence>
<keyword evidence="8" id="KW-0694">RNA-binding</keyword>
<feature type="domain" description="tRNA nucleotidyltransferase/poly(A) polymerase RNA and SrmB- binding" evidence="10">
    <location>
        <begin position="182"/>
        <end position="235"/>
    </location>
</feature>
<evidence type="ECO:0000259" key="9">
    <source>
        <dbReference type="Pfam" id="PF01743"/>
    </source>
</evidence>
<comment type="similarity">
    <text evidence="8">Belongs to the tRNA nucleotidyltransferase/poly(A) polymerase family.</text>
</comment>
<dbReference type="GO" id="GO:0000166">
    <property type="term" value="F:nucleotide binding"/>
    <property type="evidence" value="ECO:0007669"/>
    <property type="project" value="UniProtKB-KW"/>
</dbReference>
<evidence type="ECO:0000256" key="6">
    <source>
        <dbReference type="ARBA" id="ARBA00022741"/>
    </source>
</evidence>
<accession>M9RQ65</accession>
<evidence type="ECO:0000256" key="5">
    <source>
        <dbReference type="ARBA" id="ARBA00022723"/>
    </source>
</evidence>
<dbReference type="OrthoDB" id="9805698at2"/>
<keyword evidence="12" id="KW-1185">Reference proteome</keyword>
<evidence type="ECO:0000256" key="4">
    <source>
        <dbReference type="ARBA" id="ARBA00022695"/>
    </source>
</evidence>
<keyword evidence="2 8" id="KW-0808">Transferase</keyword>
<dbReference type="STRING" id="391616.OA238_c44470"/>
<protein>
    <submittedName>
        <fullName evidence="11">Poly A polymerase-like protein</fullName>
    </submittedName>
</protein>
<dbReference type="Pfam" id="PF12627">
    <property type="entry name" value="PolyA_pol_RNAbd"/>
    <property type="match status" value="1"/>
</dbReference>
<comment type="cofactor">
    <cofactor evidence="1">
        <name>Mg(2+)</name>
        <dbReference type="ChEBI" id="CHEBI:18420"/>
    </cofactor>
</comment>
<keyword evidence="5" id="KW-0479">Metal-binding</keyword>
<reference evidence="11 12" key="1">
    <citation type="journal article" date="2013" name="PLoS ONE">
        <title>Poles Apart: Arctic and Antarctic Octadecabacter strains Share High Genome Plasticity and a New Type of Xanthorhodopsin.</title>
        <authorList>
            <person name="Vollmers J."/>
            <person name="Voget S."/>
            <person name="Dietrich S."/>
            <person name="Gollnow K."/>
            <person name="Smits M."/>
            <person name="Meyer K."/>
            <person name="Brinkhoff T."/>
            <person name="Simon M."/>
            <person name="Daniel R."/>
        </authorList>
    </citation>
    <scope>NUCLEOTIDE SEQUENCE [LARGE SCALE GENOMIC DNA]</scope>
    <source>
        <strain evidence="11 12">238</strain>
    </source>
</reference>
<dbReference type="SUPFAM" id="SSF81891">
    <property type="entry name" value="Poly A polymerase C-terminal region-like"/>
    <property type="match status" value="1"/>
</dbReference>
<dbReference type="Gene3D" id="3.30.460.10">
    <property type="entry name" value="Beta Polymerase, domain 2"/>
    <property type="match status" value="1"/>
</dbReference>
<sequence>MKLSANWLNSDASKAVTGLLVDAGYEVYFVGGCVRNALVDMPVADLDLATNARPDVVMQLAKDARLKVIATGIDHGTVTVVADHRPFEITTFRNDVETDGRHAVVAFSNTLQEDAVRRDFTMNALYCAPDGTVIDPVGGIPDLHARHVRFINDADLRIREDYLRILRFFRFYAWFGDPDQGIDADGFAACAANLDGLEGLAKERVRTELLKTLLAPNPAPAMASMAMCGALGRLLAGADVSALAPLIHLQEKLGRPAHLHTRLAAINPGDVTSQLRLSKADTLEFTRIRDGALSVIDAAPLGYNLGSELAIEALMLRAALSGGTFTKIDMDAAQFGGAQNYPVTAKDLMPTYAGPALGARLKQLETAWIASGFTLVKSDLLALP</sequence>
<dbReference type="eggNOG" id="COG0617">
    <property type="taxonomic scope" value="Bacteria"/>
</dbReference>
<dbReference type="KEGG" id="oar:OA238_c44470"/>
<proteinExistence type="inferred from homology"/>
<dbReference type="InterPro" id="IPR032828">
    <property type="entry name" value="PolyA_RNA-bd"/>
</dbReference>
<dbReference type="Gene3D" id="1.10.3090.10">
    <property type="entry name" value="cca-adding enzyme, domain 2"/>
    <property type="match status" value="1"/>
</dbReference>
<dbReference type="SUPFAM" id="SSF81301">
    <property type="entry name" value="Nucleotidyltransferase"/>
    <property type="match status" value="1"/>
</dbReference>
<gene>
    <name evidence="11" type="ORF">OA238_c44470</name>
</gene>
<dbReference type="InterPro" id="IPR002646">
    <property type="entry name" value="PolA_pol_head_dom"/>
</dbReference>
<keyword evidence="3" id="KW-0819">tRNA processing</keyword>
<dbReference type="EMBL" id="CP003742">
    <property type="protein sequence ID" value="AGI74327.1"/>
    <property type="molecule type" value="Genomic_DNA"/>
</dbReference>
<keyword evidence="7" id="KW-0460">Magnesium</keyword>
<name>M9RQ65_9RHOB</name>
<dbReference type="GO" id="GO:0000049">
    <property type="term" value="F:tRNA binding"/>
    <property type="evidence" value="ECO:0007669"/>
    <property type="project" value="TreeGrafter"/>
</dbReference>
<dbReference type="InterPro" id="IPR050264">
    <property type="entry name" value="Bact_CCA-adding_enz_type3_sf"/>
</dbReference>
<dbReference type="Pfam" id="PF01743">
    <property type="entry name" value="PolyA_pol"/>
    <property type="match status" value="1"/>
</dbReference>
<evidence type="ECO:0000256" key="2">
    <source>
        <dbReference type="ARBA" id="ARBA00022679"/>
    </source>
</evidence>
<dbReference type="RefSeq" id="WP_015497274.1">
    <property type="nucleotide sequence ID" value="NC_020908.1"/>
</dbReference>
<dbReference type="PANTHER" id="PTHR46173:SF1">
    <property type="entry name" value="CCA TRNA NUCLEOTIDYLTRANSFERASE 1, MITOCHONDRIAL"/>
    <property type="match status" value="1"/>
</dbReference>
<dbReference type="Proteomes" id="UP000004688">
    <property type="component" value="Chromosome"/>
</dbReference>
<evidence type="ECO:0000256" key="7">
    <source>
        <dbReference type="ARBA" id="ARBA00022842"/>
    </source>
</evidence>